<reference evidence="2" key="1">
    <citation type="submission" date="2020-02" db="EMBL/GenBank/DDBJ databases">
        <authorList>
            <person name="Meier V. D."/>
        </authorList>
    </citation>
    <scope>NUCLEOTIDE SEQUENCE</scope>
    <source>
        <strain evidence="2">AVDCRST_MAG56</strain>
    </source>
</reference>
<accession>A0A6J4K8V1</accession>
<dbReference type="SUPFAM" id="SSF109854">
    <property type="entry name" value="DinB/YfiT-like putative metalloenzymes"/>
    <property type="match status" value="1"/>
</dbReference>
<name>A0A6J4K8V1_9SPHI</name>
<proteinExistence type="predicted"/>
<dbReference type="Gene3D" id="1.20.120.450">
    <property type="entry name" value="dinb family like domain"/>
    <property type="match status" value="1"/>
</dbReference>
<feature type="domain" description="DinB-like" evidence="1">
    <location>
        <begin position="16"/>
        <end position="131"/>
    </location>
</feature>
<dbReference type="Pfam" id="PF12867">
    <property type="entry name" value="DinB_2"/>
    <property type="match status" value="1"/>
</dbReference>
<evidence type="ECO:0000259" key="1">
    <source>
        <dbReference type="Pfam" id="PF12867"/>
    </source>
</evidence>
<sequence>MTQPDYGYVFGSALDTFKAFDDLTVANSGEHGPAFPTSTWQILNHLIAWQAYQLGQLRGDAPGRPMGETDTWNGARTPPSEAVLRAAVEQFEGQLAAIGSEVRRVTATGDASADQLKIIQELSLHLSFHLGEVVLMRRMQGSYPLPHQMKAFLQP</sequence>
<protein>
    <recommendedName>
        <fullName evidence="1">DinB-like domain-containing protein</fullName>
    </recommendedName>
</protein>
<dbReference type="InterPro" id="IPR034660">
    <property type="entry name" value="DinB/YfiT-like"/>
</dbReference>
<organism evidence="2">
    <name type="scientific">uncultured Cytophagales bacterium</name>
    <dbReference type="NCBI Taxonomy" id="158755"/>
    <lineage>
        <taxon>Bacteria</taxon>
        <taxon>Pseudomonadati</taxon>
        <taxon>Bacteroidota</taxon>
        <taxon>Sphingobacteriia</taxon>
        <taxon>Sphingobacteriales</taxon>
        <taxon>environmental samples</taxon>
    </lineage>
</organism>
<gene>
    <name evidence="2" type="ORF">AVDCRST_MAG56-5221</name>
</gene>
<dbReference type="AlphaFoldDB" id="A0A6J4K8V1"/>
<dbReference type="EMBL" id="CADCTQ010000433">
    <property type="protein sequence ID" value="CAA9298594.1"/>
    <property type="molecule type" value="Genomic_DNA"/>
</dbReference>
<evidence type="ECO:0000313" key="2">
    <source>
        <dbReference type="EMBL" id="CAA9298594.1"/>
    </source>
</evidence>
<dbReference type="InterPro" id="IPR024775">
    <property type="entry name" value="DinB-like"/>
</dbReference>